<dbReference type="EMBL" id="JAVLVT010000004">
    <property type="protein sequence ID" value="MDS1270681.1"/>
    <property type="molecule type" value="Genomic_DNA"/>
</dbReference>
<name>A0ABU2H5W2_9ACTN</name>
<accession>A0ABU2H5W2</accession>
<dbReference type="RefSeq" id="WP_310912232.1">
    <property type="nucleotide sequence ID" value="NZ_JAVLVT010000004.1"/>
</dbReference>
<comment type="caution">
    <text evidence="1">The sequence shown here is derived from an EMBL/GenBank/DDBJ whole genome shotgun (WGS) entry which is preliminary data.</text>
</comment>
<dbReference type="Proteomes" id="UP001250214">
    <property type="component" value="Unassembled WGS sequence"/>
</dbReference>
<proteinExistence type="predicted"/>
<keyword evidence="2" id="KW-1185">Reference proteome</keyword>
<reference evidence="2" key="1">
    <citation type="submission" date="2023-07" db="EMBL/GenBank/DDBJ databases">
        <title>Novel species in the genus Lipingzhangella isolated from Sambhar Salt Lake.</title>
        <authorList>
            <person name="Jiya N."/>
            <person name="Kajale S."/>
            <person name="Sharma A."/>
        </authorList>
    </citation>
    <scope>NUCLEOTIDE SEQUENCE [LARGE SCALE GENOMIC DNA]</scope>
    <source>
        <strain evidence="2">LS1_29</strain>
    </source>
</reference>
<evidence type="ECO:0000313" key="1">
    <source>
        <dbReference type="EMBL" id="MDS1270681.1"/>
    </source>
</evidence>
<gene>
    <name evidence="1" type="ORF">RIF23_10260</name>
</gene>
<evidence type="ECO:0000313" key="2">
    <source>
        <dbReference type="Proteomes" id="UP001250214"/>
    </source>
</evidence>
<organism evidence="1 2">
    <name type="scientific">Lipingzhangella rawalii</name>
    <dbReference type="NCBI Taxonomy" id="2055835"/>
    <lineage>
        <taxon>Bacteria</taxon>
        <taxon>Bacillati</taxon>
        <taxon>Actinomycetota</taxon>
        <taxon>Actinomycetes</taxon>
        <taxon>Streptosporangiales</taxon>
        <taxon>Nocardiopsidaceae</taxon>
        <taxon>Lipingzhangella</taxon>
    </lineage>
</organism>
<protein>
    <submittedName>
        <fullName evidence="1">Uncharacterized protein</fullName>
    </submittedName>
</protein>
<sequence length="53" mass="6328">MPHWNTDVIRHLDIRRAVPEQRCEVEYQHHRGSGHADYVRAELTAVRQEDVHL</sequence>